<proteinExistence type="predicted"/>
<reference evidence="3 4" key="1">
    <citation type="submission" date="2014-04" db="EMBL/GenBank/DDBJ databases">
        <title>Evolutionary Origins and Diversification of the Mycorrhizal Mutualists.</title>
        <authorList>
            <consortium name="DOE Joint Genome Institute"/>
            <consortium name="Mycorrhizal Genomics Consortium"/>
            <person name="Kohler A."/>
            <person name="Kuo A."/>
            <person name="Nagy L.G."/>
            <person name="Floudas D."/>
            <person name="Copeland A."/>
            <person name="Barry K.W."/>
            <person name="Cichocki N."/>
            <person name="Veneault-Fourrey C."/>
            <person name="LaButti K."/>
            <person name="Lindquist E.A."/>
            <person name="Lipzen A."/>
            <person name="Lundell T."/>
            <person name="Morin E."/>
            <person name="Murat C."/>
            <person name="Riley R."/>
            <person name="Ohm R."/>
            <person name="Sun H."/>
            <person name="Tunlid A."/>
            <person name="Henrissat B."/>
            <person name="Grigoriev I.V."/>
            <person name="Hibbett D.S."/>
            <person name="Martin F."/>
        </authorList>
    </citation>
    <scope>NUCLEOTIDE SEQUENCE [LARGE SCALE GENOMIC DNA]</scope>
    <source>
        <strain evidence="3 4">Koide BX008</strain>
    </source>
</reference>
<evidence type="ECO:0000256" key="2">
    <source>
        <dbReference type="SAM" id="Phobius"/>
    </source>
</evidence>
<feature type="transmembrane region" description="Helical" evidence="2">
    <location>
        <begin position="25"/>
        <end position="43"/>
    </location>
</feature>
<keyword evidence="2" id="KW-0812">Transmembrane</keyword>
<accession>A0A0C2WKW8</accession>
<sequence>MIAQWQCDWWTLPLFMCKTGISHKLFTLLSVTLLSCVFFLYSYRQAPNDITRNRNTTPAHHHASRFSSSK</sequence>
<keyword evidence="4" id="KW-1185">Reference proteome</keyword>
<feature type="non-terminal residue" evidence="3">
    <location>
        <position position="70"/>
    </location>
</feature>
<name>A0A0C2WKW8_AMAMK</name>
<keyword evidence="2" id="KW-1133">Transmembrane helix</keyword>
<dbReference type="EMBL" id="KN818274">
    <property type="protein sequence ID" value="KIL62197.1"/>
    <property type="molecule type" value="Genomic_DNA"/>
</dbReference>
<protein>
    <submittedName>
        <fullName evidence="3">Uncharacterized protein</fullName>
    </submittedName>
</protein>
<evidence type="ECO:0000313" key="4">
    <source>
        <dbReference type="Proteomes" id="UP000054549"/>
    </source>
</evidence>
<dbReference type="InParanoid" id="A0A0C2WKW8"/>
<dbReference type="Proteomes" id="UP000054549">
    <property type="component" value="Unassembled WGS sequence"/>
</dbReference>
<dbReference type="AlphaFoldDB" id="A0A0C2WKW8"/>
<gene>
    <name evidence="3" type="ORF">M378DRAFT_166047</name>
</gene>
<keyword evidence="2" id="KW-0472">Membrane</keyword>
<evidence type="ECO:0000313" key="3">
    <source>
        <dbReference type="EMBL" id="KIL62197.1"/>
    </source>
</evidence>
<organism evidence="3 4">
    <name type="scientific">Amanita muscaria (strain Koide BX008)</name>
    <dbReference type="NCBI Taxonomy" id="946122"/>
    <lineage>
        <taxon>Eukaryota</taxon>
        <taxon>Fungi</taxon>
        <taxon>Dikarya</taxon>
        <taxon>Basidiomycota</taxon>
        <taxon>Agaricomycotina</taxon>
        <taxon>Agaricomycetes</taxon>
        <taxon>Agaricomycetidae</taxon>
        <taxon>Agaricales</taxon>
        <taxon>Pluteineae</taxon>
        <taxon>Amanitaceae</taxon>
        <taxon>Amanita</taxon>
    </lineage>
</organism>
<evidence type="ECO:0000256" key="1">
    <source>
        <dbReference type="SAM" id="MobiDB-lite"/>
    </source>
</evidence>
<feature type="region of interest" description="Disordered" evidence="1">
    <location>
        <begin position="49"/>
        <end position="70"/>
    </location>
</feature>
<feature type="compositionally biased region" description="Polar residues" evidence="1">
    <location>
        <begin position="49"/>
        <end position="58"/>
    </location>
</feature>
<dbReference type="HOGENOM" id="CLU_2764636_0_0_1"/>